<reference evidence="7" key="1">
    <citation type="journal article" date="2022" name="bioRxiv">
        <title>Thiovibrio frasassiensisgen. nov., sp. nov., an autotrophic, elemental sulfur disproportionating bacterium isolated from sulfidic karst sediment, and proposal of Thiovibrionaceae fam. nov.</title>
        <authorList>
            <person name="Aronson H."/>
            <person name="Thomas C."/>
            <person name="Bhattacharyya M."/>
            <person name="Eckstein S."/>
            <person name="Jensen S."/>
            <person name="Barco R."/>
            <person name="Macalady J."/>
            <person name="Amend J."/>
        </authorList>
    </citation>
    <scope>NUCLEOTIDE SEQUENCE</scope>
    <source>
        <strain evidence="7">RS19-109</strain>
    </source>
</reference>
<keyword evidence="8" id="KW-1185">Reference proteome</keyword>
<dbReference type="AlphaFoldDB" id="A0A9X4MHR3"/>
<evidence type="ECO:0000313" key="8">
    <source>
        <dbReference type="Proteomes" id="UP001154240"/>
    </source>
</evidence>
<accession>A0A9X4MHR3</accession>
<proteinExistence type="inferred from homology"/>
<dbReference type="Gene3D" id="3.30.390.30">
    <property type="match status" value="1"/>
</dbReference>
<feature type="domain" description="FAD/NAD(P)-binding" evidence="5">
    <location>
        <begin position="5"/>
        <end position="296"/>
    </location>
</feature>
<dbReference type="EMBL" id="JAPHEH010000001">
    <property type="protein sequence ID" value="MDG4475069.1"/>
    <property type="molecule type" value="Genomic_DNA"/>
</dbReference>
<dbReference type="PRINTS" id="PR00411">
    <property type="entry name" value="PNDRDTASEI"/>
</dbReference>
<feature type="domain" description="NADH-rubredoxin oxidoreductase C-terminal" evidence="6">
    <location>
        <begin position="316"/>
        <end position="381"/>
    </location>
</feature>
<dbReference type="Gene3D" id="3.50.50.60">
    <property type="entry name" value="FAD/NAD(P)-binding domain"/>
    <property type="match status" value="2"/>
</dbReference>
<sequence>MKTKSYLIVGNGVAGTTAAESIRQQDPKGSITILSEEDLPFYYRIRLNEFIAGDVTEEKLIAKKKKWYEEQRITLRINTRITGLDALNKRLTSESGEKLPFDRLLLATGSHSFLPPISGIDQQGVFSLRHIKDARAILAQAGKSAEVILIGGGLLGLEAGNALRKLGKKVTVVEFFPRLLPRQLDSKGGARLQKLMEKMGFSFRLSAMTKTITGSNGQADGIVLEGGETVRGQMVIVSAGVRPNLELAKAGELICDKGVIVNDRLETSGNGIYAAGDVAEHRGVVSGIWPAAMQQGKVAGANIAGGEAQYNGTTMSNILKVAGIDVAAAGNIDAEGRFESQVISSDTVYKKLVIENNRAIGCIMVGDTKNFNSISRYISEQRDIATLKNSLL</sequence>
<keyword evidence="3" id="KW-0285">Flavoprotein</keyword>
<dbReference type="GO" id="GO:0016491">
    <property type="term" value="F:oxidoreductase activity"/>
    <property type="evidence" value="ECO:0007669"/>
    <property type="project" value="InterPro"/>
</dbReference>
<name>A0A9X4MHR3_9BACT</name>
<dbReference type="PANTHER" id="PTHR43429">
    <property type="entry name" value="PYRIDINE NUCLEOTIDE-DISULFIDE OXIDOREDUCTASE DOMAIN-CONTAINING"/>
    <property type="match status" value="1"/>
</dbReference>
<dbReference type="Pfam" id="PF18267">
    <property type="entry name" value="Rubredoxin_C"/>
    <property type="match status" value="1"/>
</dbReference>
<evidence type="ECO:0000256" key="2">
    <source>
        <dbReference type="ARBA" id="ARBA00006442"/>
    </source>
</evidence>
<organism evidence="7 8">
    <name type="scientific">Thiovibrio frasassiensis</name>
    <dbReference type="NCBI Taxonomy" id="2984131"/>
    <lineage>
        <taxon>Bacteria</taxon>
        <taxon>Pseudomonadati</taxon>
        <taxon>Thermodesulfobacteriota</taxon>
        <taxon>Desulfobulbia</taxon>
        <taxon>Desulfobulbales</taxon>
        <taxon>Thiovibrionaceae</taxon>
        <taxon>Thiovibrio</taxon>
    </lineage>
</organism>
<dbReference type="RefSeq" id="WP_307632045.1">
    <property type="nucleotide sequence ID" value="NZ_JAPHEH010000001.1"/>
</dbReference>
<dbReference type="InterPro" id="IPR016156">
    <property type="entry name" value="FAD/NAD-linked_Rdtase_dimer_sf"/>
</dbReference>
<gene>
    <name evidence="7" type="ORF">OLX77_02700</name>
</gene>
<protein>
    <submittedName>
        <fullName evidence="7">FAD-dependent oxidoreductase</fullName>
    </submittedName>
</protein>
<dbReference type="Pfam" id="PF07992">
    <property type="entry name" value="Pyr_redox_2"/>
    <property type="match status" value="1"/>
</dbReference>
<evidence type="ECO:0000259" key="6">
    <source>
        <dbReference type="Pfam" id="PF18267"/>
    </source>
</evidence>
<evidence type="ECO:0000256" key="1">
    <source>
        <dbReference type="ARBA" id="ARBA00001974"/>
    </source>
</evidence>
<dbReference type="Proteomes" id="UP001154240">
    <property type="component" value="Unassembled WGS sequence"/>
</dbReference>
<evidence type="ECO:0000256" key="3">
    <source>
        <dbReference type="ARBA" id="ARBA00022630"/>
    </source>
</evidence>
<evidence type="ECO:0000259" key="5">
    <source>
        <dbReference type="Pfam" id="PF07992"/>
    </source>
</evidence>
<evidence type="ECO:0000313" key="7">
    <source>
        <dbReference type="EMBL" id="MDG4475069.1"/>
    </source>
</evidence>
<evidence type="ECO:0000256" key="4">
    <source>
        <dbReference type="ARBA" id="ARBA00022827"/>
    </source>
</evidence>
<keyword evidence="4" id="KW-0274">FAD</keyword>
<dbReference type="InterPro" id="IPR041575">
    <property type="entry name" value="Rubredoxin_C"/>
</dbReference>
<dbReference type="PRINTS" id="PR00368">
    <property type="entry name" value="FADPNR"/>
</dbReference>
<dbReference type="InterPro" id="IPR023753">
    <property type="entry name" value="FAD/NAD-binding_dom"/>
</dbReference>
<dbReference type="PANTHER" id="PTHR43429:SF3">
    <property type="entry name" value="NITRITE REDUCTASE [NAD(P)H]"/>
    <property type="match status" value="1"/>
</dbReference>
<comment type="cofactor">
    <cofactor evidence="1">
        <name>FAD</name>
        <dbReference type="ChEBI" id="CHEBI:57692"/>
    </cofactor>
</comment>
<reference evidence="7" key="2">
    <citation type="submission" date="2022-10" db="EMBL/GenBank/DDBJ databases">
        <authorList>
            <person name="Aronson H.S."/>
        </authorList>
    </citation>
    <scope>NUCLEOTIDE SEQUENCE</scope>
    <source>
        <strain evidence="7">RS19-109</strain>
    </source>
</reference>
<dbReference type="InterPro" id="IPR050260">
    <property type="entry name" value="FAD-bd_OxRdtase"/>
</dbReference>
<comment type="similarity">
    <text evidence="2">Belongs to the FAD-dependent oxidoreductase family.</text>
</comment>
<dbReference type="SUPFAM" id="SSF51905">
    <property type="entry name" value="FAD/NAD(P)-binding domain"/>
    <property type="match status" value="2"/>
</dbReference>
<dbReference type="InterPro" id="IPR036188">
    <property type="entry name" value="FAD/NAD-bd_sf"/>
</dbReference>
<comment type="caution">
    <text evidence="7">The sequence shown here is derived from an EMBL/GenBank/DDBJ whole genome shotgun (WGS) entry which is preliminary data.</text>
</comment>